<name>A0ACA9PBR8_9GLOM</name>
<proteinExistence type="predicted"/>
<sequence>MPRKKNSGTSANAHKKSIPSATNPLSEPNESTITTGIVNVTELQELIRQGGIIDKIHEVMSYDRESNPWIDDFINTSMELEKLIFQANYYKNKIEDYVFEFLSQFRENKKEWLTREAVGTLRQVITLQKVMDLLDIAENKGFESP</sequence>
<comment type="caution">
    <text evidence="1">The sequence shown here is derived from an EMBL/GenBank/DDBJ whole genome shotgun (WGS) entry which is preliminary data.</text>
</comment>
<gene>
    <name evidence="1" type="ORF">DHETER_LOCUS11607</name>
</gene>
<evidence type="ECO:0000313" key="1">
    <source>
        <dbReference type="EMBL" id="CAG8697946.1"/>
    </source>
</evidence>
<organism evidence="1 2">
    <name type="scientific">Dentiscutata heterogama</name>
    <dbReference type="NCBI Taxonomy" id="1316150"/>
    <lineage>
        <taxon>Eukaryota</taxon>
        <taxon>Fungi</taxon>
        <taxon>Fungi incertae sedis</taxon>
        <taxon>Mucoromycota</taxon>
        <taxon>Glomeromycotina</taxon>
        <taxon>Glomeromycetes</taxon>
        <taxon>Diversisporales</taxon>
        <taxon>Gigasporaceae</taxon>
        <taxon>Dentiscutata</taxon>
    </lineage>
</organism>
<keyword evidence="2" id="KW-1185">Reference proteome</keyword>
<dbReference type="Proteomes" id="UP000789702">
    <property type="component" value="Unassembled WGS sequence"/>
</dbReference>
<feature type="non-terminal residue" evidence="1">
    <location>
        <position position="145"/>
    </location>
</feature>
<protein>
    <submittedName>
        <fullName evidence="1">14281_t:CDS:1</fullName>
    </submittedName>
</protein>
<reference evidence="1" key="1">
    <citation type="submission" date="2021-06" db="EMBL/GenBank/DDBJ databases">
        <authorList>
            <person name="Kallberg Y."/>
            <person name="Tangrot J."/>
            <person name="Rosling A."/>
        </authorList>
    </citation>
    <scope>NUCLEOTIDE SEQUENCE</scope>
    <source>
        <strain evidence="1">IL203A</strain>
    </source>
</reference>
<accession>A0ACA9PBR8</accession>
<dbReference type="EMBL" id="CAJVPU010025908">
    <property type="protein sequence ID" value="CAG8697946.1"/>
    <property type="molecule type" value="Genomic_DNA"/>
</dbReference>
<evidence type="ECO:0000313" key="2">
    <source>
        <dbReference type="Proteomes" id="UP000789702"/>
    </source>
</evidence>